<reference evidence="2 3" key="1">
    <citation type="submission" date="2019-02" db="EMBL/GenBank/DDBJ databases">
        <title>Genomic Encyclopedia of Type Strains, Phase IV (KMG-IV): sequencing the most valuable type-strain genomes for metagenomic binning, comparative biology and taxonomic classification.</title>
        <authorList>
            <person name="Goeker M."/>
        </authorList>
    </citation>
    <scope>NUCLEOTIDE SEQUENCE [LARGE SCALE GENOMIC DNA]</scope>
    <source>
        <strain evidence="2 3">DSM 105135</strain>
    </source>
</reference>
<gene>
    <name evidence="2" type="ORF">EV700_1672</name>
</gene>
<feature type="domain" description="Peptidase C39" evidence="1">
    <location>
        <begin position="55"/>
        <end position="186"/>
    </location>
</feature>
<keyword evidence="3" id="KW-1185">Reference proteome</keyword>
<name>A0A4Q7Z4Z7_9GAMM</name>
<dbReference type="GO" id="GO:0006508">
    <property type="term" value="P:proteolysis"/>
    <property type="evidence" value="ECO:0007669"/>
    <property type="project" value="InterPro"/>
</dbReference>
<dbReference type="InterPro" id="IPR005074">
    <property type="entry name" value="Peptidase_C39"/>
</dbReference>
<evidence type="ECO:0000313" key="3">
    <source>
        <dbReference type="Proteomes" id="UP000292423"/>
    </source>
</evidence>
<dbReference type="GO" id="GO:0005524">
    <property type="term" value="F:ATP binding"/>
    <property type="evidence" value="ECO:0007669"/>
    <property type="project" value="InterPro"/>
</dbReference>
<dbReference type="CDD" id="cd02423">
    <property type="entry name" value="Peptidase_C39G"/>
    <property type="match status" value="1"/>
</dbReference>
<evidence type="ECO:0000259" key="1">
    <source>
        <dbReference type="PROSITE" id="PS50990"/>
    </source>
</evidence>
<organism evidence="2 3">
    <name type="scientific">Fluviicoccus keumensis</name>
    <dbReference type="NCBI Taxonomy" id="1435465"/>
    <lineage>
        <taxon>Bacteria</taxon>
        <taxon>Pseudomonadati</taxon>
        <taxon>Pseudomonadota</taxon>
        <taxon>Gammaproteobacteria</taxon>
        <taxon>Moraxellales</taxon>
        <taxon>Moraxellaceae</taxon>
        <taxon>Fluviicoccus</taxon>
    </lineage>
</organism>
<proteinExistence type="predicted"/>
<dbReference type="GO" id="GO:0008233">
    <property type="term" value="F:peptidase activity"/>
    <property type="evidence" value="ECO:0007669"/>
    <property type="project" value="InterPro"/>
</dbReference>
<dbReference type="EMBL" id="SHKX01000012">
    <property type="protein sequence ID" value="RZU44871.1"/>
    <property type="molecule type" value="Genomic_DNA"/>
</dbReference>
<accession>A0A4Q7Z4Z7</accession>
<protein>
    <recommendedName>
        <fullName evidence="1">Peptidase C39 domain-containing protein</fullName>
    </recommendedName>
</protein>
<dbReference type="Proteomes" id="UP000292423">
    <property type="component" value="Unassembled WGS sequence"/>
</dbReference>
<dbReference type="Pfam" id="PF03412">
    <property type="entry name" value="Peptidase_C39"/>
    <property type="match status" value="1"/>
</dbReference>
<comment type="caution">
    <text evidence="2">The sequence shown here is derived from an EMBL/GenBank/DDBJ whole genome shotgun (WGS) entry which is preliminary data.</text>
</comment>
<dbReference type="AlphaFoldDB" id="A0A4Q7Z4Z7"/>
<dbReference type="PROSITE" id="PS50990">
    <property type="entry name" value="PEPTIDASE_C39"/>
    <property type="match status" value="1"/>
</dbReference>
<dbReference type="Gene3D" id="3.90.70.10">
    <property type="entry name" value="Cysteine proteinases"/>
    <property type="match status" value="1"/>
</dbReference>
<evidence type="ECO:0000313" key="2">
    <source>
        <dbReference type="EMBL" id="RZU44871.1"/>
    </source>
</evidence>
<sequence>MFFANEAFDVAEVPASTIYYTSIVDGRVNSPLKVGEAPVTVHSLVEQKYRNIIHQAYDYSCGSAALTTLLNGYLGRKFTEKQVMDGLLKFGEYDKIVQRRGFSLLDMKRLVTALGHPSGGYKGTLDDLKKLDHPAIVPIHYANFKHFVVVKKFFDGRFFVADPALGNISFPESRFAEIWENNVMFIVFPNGFKPQPTLDLTEDDLRYVSDETINELTFVSLYLNDRQMVENADKAGTLMRVLNNDKESSNYNKPVDIPLRTYYRRK</sequence>
<dbReference type="GO" id="GO:0016020">
    <property type="term" value="C:membrane"/>
    <property type="evidence" value="ECO:0007669"/>
    <property type="project" value="InterPro"/>
</dbReference>